<protein>
    <submittedName>
        <fullName evidence="3 4">Uncharacterized protein</fullName>
    </submittedName>
</protein>
<accession>A0A0K0E2I8</accession>
<reference evidence="3" key="1">
    <citation type="submission" date="2015-08" db="UniProtKB">
        <authorList>
            <consortium name="WormBaseParasite"/>
        </authorList>
    </citation>
    <scope>IDENTIFICATION</scope>
</reference>
<evidence type="ECO:0000313" key="2">
    <source>
        <dbReference type="Proteomes" id="UP000035681"/>
    </source>
</evidence>
<keyword evidence="1" id="KW-0472">Membrane</keyword>
<evidence type="ECO:0000313" key="4">
    <source>
        <dbReference type="WBParaSite" id="TCONS_00011581.p1"/>
    </source>
</evidence>
<evidence type="ECO:0000256" key="1">
    <source>
        <dbReference type="SAM" id="Phobius"/>
    </source>
</evidence>
<dbReference type="WBParaSite" id="SSTP_0000370600.1">
    <property type="protein sequence ID" value="SSTP_0000370600.1"/>
    <property type="gene ID" value="SSTP_0000370600"/>
</dbReference>
<evidence type="ECO:0000313" key="3">
    <source>
        <dbReference type="WBParaSite" id="SSTP_0000370600.1"/>
    </source>
</evidence>
<keyword evidence="2" id="KW-1185">Reference proteome</keyword>
<dbReference type="AlphaFoldDB" id="A0A0K0E2I8"/>
<dbReference type="WBParaSite" id="TCONS_00011581.p1">
    <property type="protein sequence ID" value="TCONS_00011581.p1"/>
    <property type="gene ID" value="XLOC_006142"/>
</dbReference>
<organism evidence="3">
    <name type="scientific">Strongyloides stercoralis</name>
    <name type="common">Threadworm</name>
    <dbReference type="NCBI Taxonomy" id="6248"/>
    <lineage>
        <taxon>Eukaryota</taxon>
        <taxon>Metazoa</taxon>
        <taxon>Ecdysozoa</taxon>
        <taxon>Nematoda</taxon>
        <taxon>Chromadorea</taxon>
        <taxon>Rhabditida</taxon>
        <taxon>Tylenchina</taxon>
        <taxon>Panagrolaimomorpha</taxon>
        <taxon>Strongyloidoidea</taxon>
        <taxon>Strongyloididae</taxon>
        <taxon>Strongyloides</taxon>
    </lineage>
</organism>
<feature type="transmembrane region" description="Helical" evidence="1">
    <location>
        <begin position="318"/>
        <end position="343"/>
    </location>
</feature>
<sequence>MNVIISITPRNIFNFLYSTTIETSNMLYYMNRNLIGIFMFEKVIKKTLNLEKQLNVLMKEVELLDNCEVKTFLIRRFSNIKKIIQTILKDQDELESNSLLINSYFSIKNKLIKIIDSNEKDEKTFLECLNEQKVFEKDLFVMGRYVDVDIKESLQYLKGIIYLKWEKLQHFVSKKQQLLEKFELKVKEYFSKFPNNDRNNLFFLLEKLLKLKNDVEIEILIISNIVFFPEVEVIHKNFQQIFIKTDTLIKKVRKNIKNFTKNKMKINEYENLGTFEEQINNICTSSLENNYDFENKDSEMDNSQCFMEVFNFKWIKSIFFAGCYFFLFLICTFLFLLFLFYMFNDYIQASDCHFHEWLIMERRRNYVNYF</sequence>
<proteinExistence type="predicted"/>
<keyword evidence="1" id="KW-1133">Transmembrane helix</keyword>
<name>A0A0K0E2I8_STRER</name>
<keyword evidence="1" id="KW-0812">Transmembrane</keyword>
<dbReference type="Proteomes" id="UP000035681">
    <property type="component" value="Unplaced"/>
</dbReference>